<dbReference type="Gene3D" id="2.115.10.20">
    <property type="entry name" value="Glycosyl hydrolase domain, family 43"/>
    <property type="match status" value="1"/>
</dbReference>
<gene>
    <name evidence="4" type="ORF">ABN16_10115</name>
</gene>
<dbReference type="KEGG" id="lko:ABN16_10115"/>
<dbReference type="Pfam" id="PF06458">
    <property type="entry name" value="MucBP"/>
    <property type="match status" value="1"/>
</dbReference>
<keyword evidence="2" id="KW-0472">Membrane</keyword>
<dbReference type="AlphaFoldDB" id="A0AAC8ZGU8"/>
<keyword evidence="1" id="KW-0677">Repeat</keyword>
<protein>
    <recommendedName>
        <fullName evidence="3">MucBP domain-containing protein</fullName>
    </recommendedName>
</protein>
<accession>A0AAC8ZGU8</accession>
<name>A0AAC8ZGU8_9LACO</name>
<evidence type="ECO:0000313" key="4">
    <source>
        <dbReference type="EMBL" id="AKP65323.1"/>
    </source>
</evidence>
<dbReference type="RefSeq" id="WP_048735589.1">
    <property type="nucleotide sequence ID" value="NZ_CP012033.1"/>
</dbReference>
<sequence length="373" mass="41385">MSFKRRSVVRNGLIMTVLLLVIGLIGYFKSSSTMVVNFVDENGTPVTAPLKTIGRPNSVYKLKAAHIPGYTLTRTHYRFRYAYGTSQQQVVYHPEVVASLDKLLKAQYIGVSAQDVTTNTFNGVQSIPYDQSDNRLRVLYADKLNDWHTFSTNYPDVDIQDPTLFKLGEFWFITYTGGVLRSTDLSNWDLIKTNTSPRFQDIIAPSLVHVDTKTRMVFTAPAPKGHVLESFVAPFNDTTGQPNLAKAQRIRGVDGASTSACLYKGQNDYYLTYGGQASGIVYIKKSKTITGKYQLVRKIVPPKGSCYYAPTFALNEAGKVKGIVYSSYYYDESSDLAYNGAFMQSTILTAATPVPLTGNFAFQKFGVIKLGAD</sequence>
<proteinExistence type="predicted"/>
<reference evidence="4 5" key="1">
    <citation type="submission" date="2015-07" db="EMBL/GenBank/DDBJ databases">
        <title>Lactobacillus korensis/26-25/ whole genome sequencing.</title>
        <authorList>
            <person name="Kim M.K."/>
            <person name="Im W.-T."/>
            <person name="Srinivasan S."/>
            <person name="Lee J.-J."/>
        </authorList>
    </citation>
    <scope>NUCLEOTIDE SEQUENCE [LARGE SCALE GENOMIC DNA]</scope>
    <source>
        <strain evidence="4 5">26-25</strain>
    </source>
</reference>
<keyword evidence="2" id="KW-1133">Transmembrane helix</keyword>
<dbReference type="Proteomes" id="UP000036000">
    <property type="component" value="Chromosome"/>
</dbReference>
<keyword evidence="2" id="KW-0812">Transmembrane</keyword>
<evidence type="ECO:0000256" key="1">
    <source>
        <dbReference type="ARBA" id="ARBA00022737"/>
    </source>
</evidence>
<evidence type="ECO:0000313" key="5">
    <source>
        <dbReference type="Proteomes" id="UP000036000"/>
    </source>
</evidence>
<dbReference type="InterPro" id="IPR023296">
    <property type="entry name" value="Glyco_hydro_beta-prop_sf"/>
</dbReference>
<dbReference type="InterPro" id="IPR009459">
    <property type="entry name" value="MucBP_dom"/>
</dbReference>
<organism evidence="4 5">
    <name type="scientific">Levilactobacillus koreensis</name>
    <dbReference type="NCBI Taxonomy" id="637971"/>
    <lineage>
        <taxon>Bacteria</taxon>
        <taxon>Bacillati</taxon>
        <taxon>Bacillota</taxon>
        <taxon>Bacilli</taxon>
        <taxon>Lactobacillales</taxon>
        <taxon>Lactobacillaceae</taxon>
        <taxon>Levilactobacillus</taxon>
    </lineage>
</organism>
<keyword evidence="5" id="KW-1185">Reference proteome</keyword>
<evidence type="ECO:0000259" key="3">
    <source>
        <dbReference type="Pfam" id="PF06458"/>
    </source>
</evidence>
<dbReference type="Gene3D" id="3.10.20.320">
    <property type="entry name" value="Putative peptidoglycan bound protein (lpxtg motif)"/>
    <property type="match status" value="1"/>
</dbReference>
<dbReference type="EMBL" id="CP012033">
    <property type="protein sequence ID" value="AKP65323.1"/>
    <property type="molecule type" value="Genomic_DNA"/>
</dbReference>
<evidence type="ECO:0000256" key="2">
    <source>
        <dbReference type="SAM" id="Phobius"/>
    </source>
</evidence>
<feature type="transmembrane region" description="Helical" evidence="2">
    <location>
        <begin position="12"/>
        <end position="28"/>
    </location>
</feature>
<dbReference type="SUPFAM" id="SSF75005">
    <property type="entry name" value="Arabinanase/levansucrase/invertase"/>
    <property type="match status" value="1"/>
</dbReference>
<feature type="domain" description="MucBP" evidence="3">
    <location>
        <begin position="35"/>
        <end position="92"/>
    </location>
</feature>